<proteinExistence type="predicted"/>
<feature type="region of interest" description="Disordered" evidence="1">
    <location>
        <begin position="62"/>
        <end position="102"/>
    </location>
</feature>
<gene>
    <name evidence="2" type="ORF">NDU88_000633</name>
</gene>
<organism evidence="2 3">
    <name type="scientific">Pleurodeles waltl</name>
    <name type="common">Iberian ribbed newt</name>
    <dbReference type="NCBI Taxonomy" id="8319"/>
    <lineage>
        <taxon>Eukaryota</taxon>
        <taxon>Metazoa</taxon>
        <taxon>Chordata</taxon>
        <taxon>Craniata</taxon>
        <taxon>Vertebrata</taxon>
        <taxon>Euteleostomi</taxon>
        <taxon>Amphibia</taxon>
        <taxon>Batrachia</taxon>
        <taxon>Caudata</taxon>
        <taxon>Salamandroidea</taxon>
        <taxon>Salamandridae</taxon>
        <taxon>Pleurodelinae</taxon>
        <taxon>Pleurodeles</taxon>
    </lineage>
</organism>
<reference evidence="2" key="1">
    <citation type="journal article" date="2022" name="bioRxiv">
        <title>Sequencing and chromosome-scale assembly of the giantPleurodeles waltlgenome.</title>
        <authorList>
            <person name="Brown T."/>
            <person name="Elewa A."/>
            <person name="Iarovenko S."/>
            <person name="Subramanian E."/>
            <person name="Araus A.J."/>
            <person name="Petzold A."/>
            <person name="Susuki M."/>
            <person name="Suzuki K.-i.T."/>
            <person name="Hayashi T."/>
            <person name="Toyoda A."/>
            <person name="Oliveira C."/>
            <person name="Osipova E."/>
            <person name="Leigh N.D."/>
            <person name="Simon A."/>
            <person name="Yun M.H."/>
        </authorList>
    </citation>
    <scope>NUCLEOTIDE SEQUENCE</scope>
    <source>
        <strain evidence="2">20211129_DDA</strain>
        <tissue evidence="2">Liver</tissue>
    </source>
</reference>
<feature type="compositionally biased region" description="Basic and acidic residues" evidence="1">
    <location>
        <begin position="73"/>
        <end position="88"/>
    </location>
</feature>
<name>A0AAV7Q7J0_PLEWA</name>
<keyword evidence="3" id="KW-1185">Reference proteome</keyword>
<evidence type="ECO:0000313" key="2">
    <source>
        <dbReference type="EMBL" id="KAJ1134173.1"/>
    </source>
</evidence>
<sequence>MRNPCAPTEVPGIRTLWLRFSCALAEVLVRPDWGPRVPRLGTPCALSEASVPLPGPSCPLAGTSLGPAGLDTSRVDRWITPKEHRETAPKSARAAAPPQDTG</sequence>
<dbReference type="EMBL" id="JANPWB010000010">
    <property type="protein sequence ID" value="KAJ1134173.1"/>
    <property type="molecule type" value="Genomic_DNA"/>
</dbReference>
<dbReference type="Proteomes" id="UP001066276">
    <property type="component" value="Chromosome 6"/>
</dbReference>
<accession>A0AAV7Q7J0</accession>
<protein>
    <submittedName>
        <fullName evidence="2">Uncharacterized protein</fullName>
    </submittedName>
</protein>
<evidence type="ECO:0000256" key="1">
    <source>
        <dbReference type="SAM" id="MobiDB-lite"/>
    </source>
</evidence>
<dbReference type="AlphaFoldDB" id="A0AAV7Q7J0"/>
<comment type="caution">
    <text evidence="2">The sequence shown here is derived from an EMBL/GenBank/DDBJ whole genome shotgun (WGS) entry which is preliminary data.</text>
</comment>
<evidence type="ECO:0000313" key="3">
    <source>
        <dbReference type="Proteomes" id="UP001066276"/>
    </source>
</evidence>